<gene>
    <name evidence="4" type="ORF">GCM10023081_23120</name>
</gene>
<organism evidence="4 5">
    <name type="scientific">Arthrobacter ginkgonis</name>
    <dbReference type="NCBI Taxonomy" id="1630594"/>
    <lineage>
        <taxon>Bacteria</taxon>
        <taxon>Bacillati</taxon>
        <taxon>Actinomycetota</taxon>
        <taxon>Actinomycetes</taxon>
        <taxon>Micrococcales</taxon>
        <taxon>Micrococcaceae</taxon>
        <taxon>Arthrobacter</taxon>
    </lineage>
</organism>
<comment type="caution">
    <text evidence="4">The sequence shown here is derived from an EMBL/GenBank/DDBJ whole genome shotgun (WGS) entry which is preliminary data.</text>
</comment>
<feature type="region of interest" description="Disordered" evidence="3">
    <location>
        <begin position="1"/>
        <end position="29"/>
    </location>
</feature>
<proteinExistence type="inferred from homology"/>
<name>A0ABP7CA05_9MICC</name>
<dbReference type="Pfam" id="PF02583">
    <property type="entry name" value="Trns_repr_metal"/>
    <property type="match status" value="1"/>
</dbReference>
<dbReference type="InterPro" id="IPR038390">
    <property type="entry name" value="Metal_Tscrpt_repr_sf"/>
</dbReference>
<dbReference type="Gene3D" id="1.20.58.1000">
    <property type="entry name" value="Metal-sensitive repressor, helix protomer"/>
    <property type="match status" value="1"/>
</dbReference>
<comment type="similarity">
    <text evidence="1">Belongs to the CsoR family.</text>
</comment>
<evidence type="ECO:0008006" key="6">
    <source>
        <dbReference type="Google" id="ProtNLM"/>
    </source>
</evidence>
<keyword evidence="2" id="KW-0186">Copper</keyword>
<sequence>MDGMGTNGNTPQNGPAPGQDRAAGRDAGTLVDELRDHAYTADKDALLKRLSRIEGQVRGIARMVDQEKYCIDILTQISAVTAALHKVSLGLVEDHIGHCVVGAAREAQDSGDPQLVTEKVQEATAAIGRLLR</sequence>
<evidence type="ECO:0000256" key="2">
    <source>
        <dbReference type="ARBA" id="ARBA00023008"/>
    </source>
</evidence>
<keyword evidence="5" id="KW-1185">Reference proteome</keyword>
<evidence type="ECO:0000256" key="3">
    <source>
        <dbReference type="SAM" id="MobiDB-lite"/>
    </source>
</evidence>
<accession>A0ABP7CA05</accession>
<dbReference type="EMBL" id="BAABEO010000015">
    <property type="protein sequence ID" value="GAA3684898.1"/>
    <property type="molecule type" value="Genomic_DNA"/>
</dbReference>
<dbReference type="InterPro" id="IPR003735">
    <property type="entry name" value="Metal_Tscrpt_repr"/>
</dbReference>
<reference evidence="5" key="1">
    <citation type="journal article" date="2019" name="Int. J. Syst. Evol. Microbiol.">
        <title>The Global Catalogue of Microorganisms (GCM) 10K type strain sequencing project: providing services to taxonomists for standard genome sequencing and annotation.</title>
        <authorList>
            <consortium name="The Broad Institute Genomics Platform"/>
            <consortium name="The Broad Institute Genome Sequencing Center for Infectious Disease"/>
            <person name="Wu L."/>
            <person name="Ma J."/>
        </authorList>
    </citation>
    <scope>NUCLEOTIDE SEQUENCE [LARGE SCALE GENOMIC DNA]</scope>
    <source>
        <strain evidence="5">JCM 30742</strain>
    </source>
</reference>
<evidence type="ECO:0000256" key="1">
    <source>
        <dbReference type="ARBA" id="ARBA00005428"/>
    </source>
</evidence>
<protein>
    <recommendedName>
        <fullName evidence="6">Transcriptional regulator</fullName>
    </recommendedName>
</protein>
<dbReference type="Proteomes" id="UP001500752">
    <property type="component" value="Unassembled WGS sequence"/>
</dbReference>
<dbReference type="PANTHER" id="PTHR33677">
    <property type="entry name" value="TRANSCRIPTIONAL REPRESSOR FRMR-RELATED"/>
    <property type="match status" value="1"/>
</dbReference>
<evidence type="ECO:0000313" key="5">
    <source>
        <dbReference type="Proteomes" id="UP001500752"/>
    </source>
</evidence>
<evidence type="ECO:0000313" key="4">
    <source>
        <dbReference type="EMBL" id="GAA3684898.1"/>
    </source>
</evidence>
<dbReference type="PANTHER" id="PTHR33677:SF3">
    <property type="entry name" value="COPPER-SENSING TRANSCRIPTIONAL REPRESSOR RICR"/>
    <property type="match status" value="1"/>
</dbReference>
<dbReference type="CDD" id="cd10148">
    <property type="entry name" value="CsoR-like_DUF156"/>
    <property type="match status" value="1"/>
</dbReference>